<keyword evidence="7" id="KW-0675">Receptor</keyword>
<comment type="similarity">
    <text evidence="2">Belongs to the glutamate-gated ion channel (TC 1.A.10.1) family.</text>
</comment>
<feature type="domain" description="Ionotropic glutamate receptor C-terminal" evidence="10">
    <location>
        <begin position="148"/>
        <end position="249"/>
    </location>
</feature>
<evidence type="ECO:0000313" key="11">
    <source>
        <dbReference type="EMBL" id="CAH0103843.1"/>
    </source>
</evidence>
<evidence type="ECO:0000256" key="1">
    <source>
        <dbReference type="ARBA" id="ARBA00004651"/>
    </source>
</evidence>
<dbReference type="GO" id="GO:0050906">
    <property type="term" value="P:detection of stimulus involved in sensory perception"/>
    <property type="evidence" value="ECO:0007669"/>
    <property type="project" value="UniProtKB-ARBA"/>
</dbReference>
<organism evidence="11 12">
    <name type="scientific">Daphnia galeata</name>
    <dbReference type="NCBI Taxonomy" id="27404"/>
    <lineage>
        <taxon>Eukaryota</taxon>
        <taxon>Metazoa</taxon>
        <taxon>Ecdysozoa</taxon>
        <taxon>Arthropoda</taxon>
        <taxon>Crustacea</taxon>
        <taxon>Branchiopoda</taxon>
        <taxon>Diplostraca</taxon>
        <taxon>Cladocera</taxon>
        <taxon>Anomopoda</taxon>
        <taxon>Daphniidae</taxon>
        <taxon>Daphnia</taxon>
    </lineage>
</organism>
<protein>
    <recommendedName>
        <fullName evidence="10">Ionotropic glutamate receptor C-terminal domain-containing protein</fullName>
    </recommendedName>
</protein>
<dbReference type="PANTHER" id="PTHR42643:SF24">
    <property type="entry name" value="IONOTROPIC RECEPTOR 60A"/>
    <property type="match status" value="1"/>
</dbReference>
<dbReference type="AlphaFoldDB" id="A0A8J2RJU2"/>
<dbReference type="InterPro" id="IPR052192">
    <property type="entry name" value="Insect_Ionotropic_Sensory_Rcpt"/>
</dbReference>
<name>A0A8J2RJU2_9CRUS</name>
<reference evidence="11" key="1">
    <citation type="submission" date="2021-11" db="EMBL/GenBank/DDBJ databases">
        <authorList>
            <person name="Schell T."/>
        </authorList>
    </citation>
    <scope>NUCLEOTIDE SEQUENCE</scope>
    <source>
        <strain evidence="11">M5</strain>
    </source>
</reference>
<evidence type="ECO:0000313" key="12">
    <source>
        <dbReference type="Proteomes" id="UP000789390"/>
    </source>
</evidence>
<evidence type="ECO:0000256" key="8">
    <source>
        <dbReference type="ARBA" id="ARBA00023180"/>
    </source>
</evidence>
<evidence type="ECO:0000256" key="5">
    <source>
        <dbReference type="ARBA" id="ARBA00022989"/>
    </source>
</evidence>
<evidence type="ECO:0000256" key="9">
    <source>
        <dbReference type="SAM" id="Phobius"/>
    </source>
</evidence>
<keyword evidence="5 9" id="KW-1133">Transmembrane helix</keyword>
<evidence type="ECO:0000256" key="4">
    <source>
        <dbReference type="ARBA" id="ARBA00022692"/>
    </source>
</evidence>
<dbReference type="FunFam" id="1.10.287.70:FF:000281">
    <property type="entry name" value="Uncharacterized protein"/>
    <property type="match status" value="1"/>
</dbReference>
<evidence type="ECO:0000256" key="3">
    <source>
        <dbReference type="ARBA" id="ARBA00022475"/>
    </source>
</evidence>
<dbReference type="InterPro" id="IPR001320">
    <property type="entry name" value="Iontro_rcpt_C"/>
</dbReference>
<dbReference type="EMBL" id="CAKKLH010000115">
    <property type="protein sequence ID" value="CAH0103843.1"/>
    <property type="molecule type" value="Genomic_DNA"/>
</dbReference>
<keyword evidence="3" id="KW-1003">Cell membrane</keyword>
<dbReference type="Gene3D" id="1.10.287.70">
    <property type="match status" value="1"/>
</dbReference>
<evidence type="ECO:0000256" key="7">
    <source>
        <dbReference type="ARBA" id="ARBA00023170"/>
    </source>
</evidence>
<dbReference type="GO" id="GO:0015276">
    <property type="term" value="F:ligand-gated monoatomic ion channel activity"/>
    <property type="evidence" value="ECO:0007669"/>
    <property type="project" value="InterPro"/>
</dbReference>
<dbReference type="Pfam" id="PF00060">
    <property type="entry name" value="Lig_chan"/>
    <property type="match status" value="1"/>
</dbReference>
<comment type="subcellular location">
    <subcellularLocation>
        <location evidence="1">Cell membrane</location>
        <topology evidence="1">Multi-pass membrane protein</topology>
    </subcellularLocation>
</comment>
<keyword evidence="12" id="KW-1185">Reference proteome</keyword>
<gene>
    <name evidence="11" type="ORF">DGAL_LOCUS6518</name>
</gene>
<proteinExistence type="inferred from homology"/>
<feature type="transmembrane region" description="Helical" evidence="9">
    <location>
        <begin position="210"/>
        <end position="230"/>
    </location>
</feature>
<sequence length="304" mass="34380">MPTTFTFIIVIIWSNIWTIGYSSSTNPSSNPLNGQHLRVIWPLWSGNPKGLSGPLKGGVILEYLTKRFNFTYEMVRVTEHSVKPSANGKGLFSYLQNQTWWLQLYLSTDRLLALLYITVPWVFTTAAILAHIPDETLNVNAIIKPFQWAIWLGLGISIVCVTSVLILLQKFNEKQFGDGRLSHKKRYARQYLYVLGNLLSQGGPCTSNRFSFRLVAGAWSVAAFILIQAYNSTLFPYVMTPINNPLINSPDEIPERNDVHLLIKRGGSTDIVLSASTFVKIFTKSNLVLLFFKNVYFNFTDMIA</sequence>
<dbReference type="OrthoDB" id="5984008at2759"/>
<keyword evidence="6 9" id="KW-0472">Membrane</keyword>
<evidence type="ECO:0000256" key="2">
    <source>
        <dbReference type="ARBA" id="ARBA00008685"/>
    </source>
</evidence>
<comment type="caution">
    <text evidence="11">The sequence shown here is derived from an EMBL/GenBank/DDBJ whole genome shotgun (WGS) entry which is preliminary data.</text>
</comment>
<keyword evidence="8" id="KW-0325">Glycoprotein</keyword>
<keyword evidence="4 9" id="KW-0812">Transmembrane</keyword>
<feature type="transmembrane region" description="Helical" evidence="9">
    <location>
        <begin position="111"/>
        <end position="132"/>
    </location>
</feature>
<feature type="transmembrane region" description="Helical" evidence="9">
    <location>
        <begin position="148"/>
        <end position="168"/>
    </location>
</feature>
<dbReference type="GO" id="GO:0005886">
    <property type="term" value="C:plasma membrane"/>
    <property type="evidence" value="ECO:0007669"/>
    <property type="project" value="UniProtKB-SubCell"/>
</dbReference>
<accession>A0A8J2RJU2</accession>
<evidence type="ECO:0000256" key="6">
    <source>
        <dbReference type="ARBA" id="ARBA00023136"/>
    </source>
</evidence>
<evidence type="ECO:0000259" key="10">
    <source>
        <dbReference type="Pfam" id="PF00060"/>
    </source>
</evidence>
<dbReference type="PANTHER" id="PTHR42643">
    <property type="entry name" value="IONOTROPIC RECEPTOR 20A-RELATED"/>
    <property type="match status" value="1"/>
</dbReference>
<dbReference type="Proteomes" id="UP000789390">
    <property type="component" value="Unassembled WGS sequence"/>
</dbReference>